<sequence length="98" mass="11264">MLETSHYTYFDAPEGDEPLSLDMESMGKGQIWVNGESIGRYWTATAAGDYGHCSYTGAYKQNKFLSGCDQPTQKYYHFPRSWLKQSQNLLVLFEYIIS</sequence>
<dbReference type="InterPro" id="IPR008979">
    <property type="entry name" value="Galactose-bd-like_sf"/>
</dbReference>
<comment type="caution">
    <text evidence="4">The sequence shown here is derived from an EMBL/GenBank/DDBJ whole genome shotgun (WGS) entry which is preliminary data.</text>
</comment>
<dbReference type="Proteomes" id="UP001642260">
    <property type="component" value="Unassembled WGS sequence"/>
</dbReference>
<dbReference type="PANTHER" id="PTHR23421">
    <property type="entry name" value="BETA-GALACTOSIDASE RELATED"/>
    <property type="match status" value="1"/>
</dbReference>
<dbReference type="SUPFAM" id="SSF49785">
    <property type="entry name" value="Galactose-binding domain-like"/>
    <property type="match status" value="1"/>
</dbReference>
<dbReference type="EMBL" id="CAKOAT010595153">
    <property type="protein sequence ID" value="CAH8383602.1"/>
    <property type="molecule type" value="Genomic_DNA"/>
</dbReference>
<dbReference type="AlphaFoldDB" id="A0ABC8LJ82"/>
<organism evidence="4 5">
    <name type="scientific">Eruca vesicaria subsp. sativa</name>
    <name type="common">Garden rocket</name>
    <name type="synonym">Eruca sativa</name>
    <dbReference type="NCBI Taxonomy" id="29727"/>
    <lineage>
        <taxon>Eukaryota</taxon>
        <taxon>Viridiplantae</taxon>
        <taxon>Streptophyta</taxon>
        <taxon>Embryophyta</taxon>
        <taxon>Tracheophyta</taxon>
        <taxon>Spermatophyta</taxon>
        <taxon>Magnoliopsida</taxon>
        <taxon>eudicotyledons</taxon>
        <taxon>Gunneridae</taxon>
        <taxon>Pentapetalae</taxon>
        <taxon>rosids</taxon>
        <taxon>malvids</taxon>
        <taxon>Brassicales</taxon>
        <taxon>Brassicaceae</taxon>
        <taxon>Brassiceae</taxon>
        <taxon>Eruca</taxon>
    </lineage>
</organism>
<evidence type="ECO:0000313" key="4">
    <source>
        <dbReference type="EMBL" id="CAH8383602.1"/>
    </source>
</evidence>
<keyword evidence="2" id="KW-0326">Glycosidase</keyword>
<proteinExistence type="predicted"/>
<dbReference type="GO" id="GO:0016798">
    <property type="term" value="F:hydrolase activity, acting on glycosyl bonds"/>
    <property type="evidence" value="ECO:0007669"/>
    <property type="project" value="UniProtKB-KW"/>
</dbReference>
<evidence type="ECO:0000313" key="5">
    <source>
        <dbReference type="Proteomes" id="UP001642260"/>
    </source>
</evidence>
<dbReference type="Gene3D" id="2.60.120.260">
    <property type="entry name" value="Galactose-binding domain-like"/>
    <property type="match status" value="1"/>
</dbReference>
<dbReference type="InterPro" id="IPR048913">
    <property type="entry name" value="BetaGal_gal-bd"/>
</dbReference>
<keyword evidence="5" id="KW-1185">Reference proteome</keyword>
<dbReference type="InterPro" id="IPR001944">
    <property type="entry name" value="Glycoside_Hdrlase_35"/>
</dbReference>
<evidence type="ECO:0000256" key="1">
    <source>
        <dbReference type="ARBA" id="ARBA00022801"/>
    </source>
</evidence>
<reference evidence="4 5" key="1">
    <citation type="submission" date="2022-03" db="EMBL/GenBank/DDBJ databases">
        <authorList>
            <person name="Macdonald S."/>
            <person name="Ahmed S."/>
            <person name="Newling K."/>
        </authorList>
    </citation>
    <scope>NUCLEOTIDE SEQUENCE [LARGE SCALE GENOMIC DNA]</scope>
</reference>
<dbReference type="Pfam" id="PF21467">
    <property type="entry name" value="BetaGal_gal-bd"/>
    <property type="match status" value="1"/>
</dbReference>
<dbReference type="PRINTS" id="PR00742">
    <property type="entry name" value="GLHYDRLASE35"/>
</dbReference>
<evidence type="ECO:0000256" key="2">
    <source>
        <dbReference type="ARBA" id="ARBA00023295"/>
    </source>
</evidence>
<keyword evidence="1" id="KW-0378">Hydrolase</keyword>
<protein>
    <recommendedName>
        <fullName evidence="3">Beta-galactosidase galactose-binding domain-containing protein</fullName>
    </recommendedName>
</protein>
<evidence type="ECO:0000259" key="3">
    <source>
        <dbReference type="Pfam" id="PF21467"/>
    </source>
</evidence>
<name>A0ABC8LJ82_ERUVS</name>
<feature type="domain" description="Beta-galactosidase galactose-binding" evidence="3">
    <location>
        <begin position="7"/>
        <end position="88"/>
    </location>
</feature>
<accession>A0ABC8LJ82</accession>
<gene>
    <name evidence="4" type="ORF">ERUC_LOCUS36085</name>
</gene>